<gene>
    <name evidence="5" type="ORF">BO70DRAFT_357736</name>
</gene>
<comment type="caution">
    <text evidence="5">The sequence shown here is derived from an EMBL/GenBank/DDBJ whole genome shotgun (WGS) entry which is preliminary data.</text>
</comment>
<feature type="region of interest" description="Disordered" evidence="1">
    <location>
        <begin position="556"/>
        <end position="588"/>
    </location>
</feature>
<organism evidence="5 6">
    <name type="scientific">Aspergillus heteromorphus CBS 117.55</name>
    <dbReference type="NCBI Taxonomy" id="1448321"/>
    <lineage>
        <taxon>Eukaryota</taxon>
        <taxon>Fungi</taxon>
        <taxon>Dikarya</taxon>
        <taxon>Ascomycota</taxon>
        <taxon>Pezizomycotina</taxon>
        <taxon>Eurotiomycetes</taxon>
        <taxon>Eurotiomycetidae</taxon>
        <taxon>Eurotiales</taxon>
        <taxon>Aspergillaceae</taxon>
        <taxon>Aspergillus</taxon>
        <taxon>Aspergillus subgen. Circumdati</taxon>
    </lineage>
</organism>
<feature type="region of interest" description="Disordered" evidence="1">
    <location>
        <begin position="1"/>
        <end position="39"/>
    </location>
</feature>
<feature type="transmembrane region" description="Helical" evidence="2">
    <location>
        <begin position="204"/>
        <end position="224"/>
    </location>
</feature>
<feature type="transmembrane region" description="Helical" evidence="2">
    <location>
        <begin position="103"/>
        <end position="125"/>
    </location>
</feature>
<evidence type="ECO:0000259" key="4">
    <source>
        <dbReference type="Pfam" id="PF10337"/>
    </source>
</evidence>
<dbReference type="InterPro" id="IPR018823">
    <property type="entry name" value="ArAE_2_N"/>
</dbReference>
<feature type="transmembrane region" description="Helical" evidence="2">
    <location>
        <begin position="617"/>
        <end position="634"/>
    </location>
</feature>
<feature type="transmembrane region" description="Helical" evidence="2">
    <location>
        <begin position="58"/>
        <end position="75"/>
    </location>
</feature>
<proteinExistence type="predicted"/>
<protein>
    <recommendedName>
        <fullName evidence="7">ER transporter 6TM N-terminal domain-containing protein</fullName>
    </recommendedName>
</protein>
<feature type="transmembrane region" description="Helical" evidence="2">
    <location>
        <begin position="721"/>
        <end position="739"/>
    </location>
</feature>
<dbReference type="PANTHER" id="PTHR37994:SF3">
    <property type="entry name" value="ER TRANSPORTER 6TM N-TERMINAL DOMAIN-CONTAINING PROTEIN"/>
    <property type="match status" value="1"/>
</dbReference>
<evidence type="ECO:0000256" key="2">
    <source>
        <dbReference type="SAM" id="Phobius"/>
    </source>
</evidence>
<dbReference type="STRING" id="1448321.A0A317X378"/>
<dbReference type="VEuPathDB" id="FungiDB:BO70DRAFT_357736"/>
<feature type="domain" description="DUF2421" evidence="3">
    <location>
        <begin position="780"/>
        <end position="988"/>
    </location>
</feature>
<feature type="transmembrane region" description="Helical" evidence="2">
    <location>
        <begin position="669"/>
        <end position="689"/>
    </location>
</feature>
<feature type="compositionally biased region" description="Basic and acidic residues" evidence="1">
    <location>
        <begin position="571"/>
        <end position="586"/>
    </location>
</feature>
<evidence type="ECO:0000259" key="3">
    <source>
        <dbReference type="Pfam" id="PF10334"/>
    </source>
</evidence>
<feature type="transmembrane region" description="Helical" evidence="2">
    <location>
        <begin position="81"/>
        <end position="96"/>
    </location>
</feature>
<evidence type="ECO:0000256" key="1">
    <source>
        <dbReference type="SAM" id="MobiDB-lite"/>
    </source>
</evidence>
<keyword evidence="2" id="KW-0472">Membrane</keyword>
<dbReference type="Proteomes" id="UP000247233">
    <property type="component" value="Unassembled WGS sequence"/>
</dbReference>
<dbReference type="InterPro" id="IPR018820">
    <property type="entry name" value="BRE4-related_DUF2421"/>
</dbReference>
<dbReference type="Pfam" id="PF10334">
    <property type="entry name" value="BRE4"/>
    <property type="match status" value="1"/>
</dbReference>
<feature type="transmembrane region" description="Helical" evidence="2">
    <location>
        <begin position="695"/>
        <end position="714"/>
    </location>
</feature>
<sequence>MADRTTAPEAEVDADAIPIPPAIQEKEEKEEKKKTTEKTKKRRIPPFLDHFNARDLKVFFRCWVAAWVACLLIFIYPSLRTIGTATFFAGLVLMFLPPSGILFIYLLGAVSLLIGIFLAWAWGVITMKAAMAARPAAETQARLLALEKVAVAQAQNSTLSVSDLAKILVYDGYMLDARVTAVTFCLLCVFIYLMARLRASNPKAAFTSIFGIIISDLFLNYTPLLPSFSGTLPLTLVKPALIGVGVGVACSVLFFPQSTSHVVLDSMEDIIKLLQAPLALTVKTLGTDEEQRDPEQLRMAQTLVIQKYRSMGPALAFLPLDFSVGCWGAEDVTSFQDPLRDALAAILSLLEFHIGRVAGEALSQDVLRKYIDEKPDDDDEKRTREVGAHQLSQLAELLHGFRNPDSHPLRKEVLRELRKTSTTAVDVCVKGLDAVRECIHVVNCRRWFGRPSKAEREQLQERCDGALEDLRQARATFINSISEILIREQENRMGDQPSHFRPLMFAMVFEELISNSMQKTEALLVRVSEAFQQSTKVRIYWPTRFRYAAAWASEKEVQAPGSQPTEDDPDRDSVDDVTKSAQERLRATRGYRTRQRHPISRAILGTYHWFTCDEGLYGLRMVVVTIALGIPSAIPSSAGFYFREKGLWALIMGQTGLLVYMADFTFSVISRLTGTVIGGVLGLLTWYIGSANGPGNPYGLAAITAVMLLILVWVRLYLPPLLLQGGIMGAATFLLVIAYSYDDTHIPQYGNPGVGYNVFWRRLVLVLVGVAASAITQLLPRPPSASRHICKSLSRSIRTLSTHYALFLSVWAKGTTEGRQLAEPLALQLAESLVALDGPTRLLKFEFSSSRFDSASLATVNRICRSLNRHLARLLLLSASLPHEYQDQLARQTGLRDHRVIGQVMAVMGICEQALKTGDALPEILPTPLVKQAVENWACGRSGEIISSEMIRDEGYRRFCVAASAYFGFLGTVDELVLVLKGVLGEAHLVGREMNWLLGDVNGGV</sequence>
<keyword evidence="6" id="KW-1185">Reference proteome</keyword>
<dbReference type="RefSeq" id="XP_025404340.1">
    <property type="nucleotide sequence ID" value="XM_025542108.1"/>
</dbReference>
<feature type="domain" description="Putative ER transporter 6TM N-terminal" evidence="4">
    <location>
        <begin position="45"/>
        <end position="487"/>
    </location>
</feature>
<dbReference type="EMBL" id="MSFL01000001">
    <property type="protein sequence ID" value="PWY92601.1"/>
    <property type="molecule type" value="Genomic_DNA"/>
</dbReference>
<dbReference type="GeneID" id="37064345"/>
<accession>A0A317X378</accession>
<evidence type="ECO:0000313" key="6">
    <source>
        <dbReference type="Proteomes" id="UP000247233"/>
    </source>
</evidence>
<keyword evidence="2" id="KW-1133">Transmembrane helix</keyword>
<feature type="compositionally biased region" description="Basic and acidic residues" evidence="1">
    <location>
        <begin position="24"/>
        <end position="38"/>
    </location>
</feature>
<dbReference type="PANTHER" id="PTHR37994">
    <property type="entry name" value="ARAE_2_N DOMAIN-CONTAINING PROTEIN-RELATED"/>
    <property type="match status" value="1"/>
</dbReference>
<dbReference type="OrthoDB" id="2274698at2759"/>
<reference evidence="5 6" key="1">
    <citation type="submission" date="2016-12" db="EMBL/GenBank/DDBJ databases">
        <title>The genomes of Aspergillus section Nigri reveals drivers in fungal speciation.</title>
        <authorList>
            <consortium name="DOE Joint Genome Institute"/>
            <person name="Vesth T.C."/>
            <person name="Nybo J."/>
            <person name="Theobald S."/>
            <person name="Brandl J."/>
            <person name="Frisvad J.C."/>
            <person name="Nielsen K.F."/>
            <person name="Lyhne E.K."/>
            <person name="Kogle M.E."/>
            <person name="Kuo A."/>
            <person name="Riley R."/>
            <person name="Clum A."/>
            <person name="Nolan M."/>
            <person name="Lipzen A."/>
            <person name="Salamov A."/>
            <person name="Henrissat B."/>
            <person name="Wiebenga A."/>
            <person name="De Vries R.P."/>
            <person name="Grigoriev I.V."/>
            <person name="Mortensen U.H."/>
            <person name="Andersen M.R."/>
            <person name="Baker S.E."/>
        </authorList>
    </citation>
    <scope>NUCLEOTIDE SEQUENCE [LARGE SCALE GENOMIC DNA]</scope>
    <source>
        <strain evidence="5 6">CBS 117.55</strain>
    </source>
</reference>
<feature type="transmembrane region" description="Helical" evidence="2">
    <location>
        <begin position="177"/>
        <end position="195"/>
    </location>
</feature>
<name>A0A317X378_9EURO</name>
<feature type="transmembrane region" description="Helical" evidence="2">
    <location>
        <begin position="759"/>
        <end position="779"/>
    </location>
</feature>
<evidence type="ECO:0000313" key="5">
    <source>
        <dbReference type="EMBL" id="PWY92601.1"/>
    </source>
</evidence>
<dbReference type="Pfam" id="PF10337">
    <property type="entry name" value="ArAE_2_N"/>
    <property type="match status" value="1"/>
</dbReference>
<dbReference type="AlphaFoldDB" id="A0A317X378"/>
<evidence type="ECO:0008006" key="7">
    <source>
        <dbReference type="Google" id="ProtNLM"/>
    </source>
</evidence>
<keyword evidence="2" id="KW-0812">Transmembrane</keyword>
<feature type="transmembrane region" description="Helical" evidence="2">
    <location>
        <begin position="236"/>
        <end position="255"/>
    </location>
</feature>